<dbReference type="EMBL" id="BPLQ01013206">
    <property type="protein sequence ID" value="GIY70611.1"/>
    <property type="molecule type" value="Genomic_DNA"/>
</dbReference>
<dbReference type="AlphaFoldDB" id="A0AAV4VJM8"/>
<comment type="caution">
    <text evidence="1">The sequence shown here is derived from an EMBL/GenBank/DDBJ whole genome shotgun (WGS) entry which is preliminary data.</text>
</comment>
<gene>
    <name evidence="1" type="ORF">CDAR_409711</name>
</gene>
<evidence type="ECO:0000313" key="1">
    <source>
        <dbReference type="EMBL" id="GIY70611.1"/>
    </source>
</evidence>
<organism evidence="1 2">
    <name type="scientific">Caerostris darwini</name>
    <dbReference type="NCBI Taxonomy" id="1538125"/>
    <lineage>
        <taxon>Eukaryota</taxon>
        <taxon>Metazoa</taxon>
        <taxon>Ecdysozoa</taxon>
        <taxon>Arthropoda</taxon>
        <taxon>Chelicerata</taxon>
        <taxon>Arachnida</taxon>
        <taxon>Araneae</taxon>
        <taxon>Araneomorphae</taxon>
        <taxon>Entelegynae</taxon>
        <taxon>Araneoidea</taxon>
        <taxon>Araneidae</taxon>
        <taxon>Caerostris</taxon>
    </lineage>
</organism>
<sequence>CRDPYFGGPSESAIPGNRRLLEEIVSNSTNNAFGRQNELLDDPLRRDTFIKHLYHVTSGWGFGGKGFWVPRLMLGDRRGWELCIRLEMADRSQRQGIDVRNCRCFLPGIGDYGSGKRDEKGEGVWEGCVESGILILARSLNHFR</sequence>
<reference evidence="1 2" key="1">
    <citation type="submission" date="2021-06" db="EMBL/GenBank/DDBJ databases">
        <title>Caerostris darwini draft genome.</title>
        <authorList>
            <person name="Kono N."/>
            <person name="Arakawa K."/>
        </authorList>
    </citation>
    <scope>NUCLEOTIDE SEQUENCE [LARGE SCALE GENOMIC DNA]</scope>
</reference>
<feature type="non-terminal residue" evidence="1">
    <location>
        <position position="1"/>
    </location>
</feature>
<protein>
    <submittedName>
        <fullName evidence="1">Uncharacterized protein</fullName>
    </submittedName>
</protein>
<keyword evidence="2" id="KW-1185">Reference proteome</keyword>
<accession>A0AAV4VJM8</accession>
<evidence type="ECO:0000313" key="2">
    <source>
        <dbReference type="Proteomes" id="UP001054837"/>
    </source>
</evidence>
<name>A0AAV4VJM8_9ARAC</name>
<dbReference type="Proteomes" id="UP001054837">
    <property type="component" value="Unassembled WGS sequence"/>
</dbReference>
<proteinExistence type="predicted"/>